<evidence type="ECO:0000256" key="6">
    <source>
        <dbReference type="SAM" id="MobiDB-lite"/>
    </source>
</evidence>
<keyword evidence="10" id="KW-1185">Reference proteome</keyword>
<keyword evidence="4" id="KW-0233">DNA recombination</keyword>
<dbReference type="PANTHER" id="PTHR30349:SF64">
    <property type="entry name" value="PROPHAGE INTEGRASE INTD-RELATED"/>
    <property type="match status" value="1"/>
</dbReference>
<dbReference type="CDD" id="cd00397">
    <property type="entry name" value="DNA_BRE_C"/>
    <property type="match status" value="1"/>
</dbReference>
<feature type="domain" description="Core-binding (CB)" evidence="8">
    <location>
        <begin position="27"/>
        <end position="117"/>
    </location>
</feature>
<comment type="similarity">
    <text evidence="1">Belongs to the 'phage' integrase family.</text>
</comment>
<reference evidence="9 10" key="1">
    <citation type="submission" date="2023-08" db="EMBL/GenBank/DDBJ databases">
        <title>Whole-genome sequencing of halo(alkali)philic microorganisms from hypersaline lakes.</title>
        <authorList>
            <person name="Sorokin D.Y."/>
            <person name="Abbas B."/>
            <person name="Merkel A.Y."/>
        </authorList>
    </citation>
    <scope>NUCLEOTIDE SEQUENCE [LARGE SCALE GENOMIC DNA]</scope>
    <source>
        <strain evidence="9 10">AB-CW4</strain>
    </source>
</reference>
<dbReference type="InterPro" id="IPR004107">
    <property type="entry name" value="Integrase_SAM-like_N"/>
</dbReference>
<keyword evidence="3 5" id="KW-0238">DNA-binding</keyword>
<dbReference type="PANTHER" id="PTHR30349">
    <property type="entry name" value="PHAGE INTEGRASE-RELATED"/>
    <property type="match status" value="1"/>
</dbReference>
<sequence>MSEYLRTLQDVGGDLARTVGRVHLGLSPWPEAREEWLRWGVHLRVTRGVSVRTCDRYLRAVGEFLQWLEPGPANGLDGVDRDTVDGWMESLYLERRLGAQTRQVLLVALRSFLAWRSLESGEPNPAADVRGPRKPKTEARKLTHRQVRKLIQATSGPGLTALRDRCLLVFLLSTGARPIEIRRLCLGDLDLRERMGRVRFRGKGAKERTVSFEGPAIKALLEWLQARDQLDLLEPDRLWTTVGKQAGRPITERGLDKALGRVAKRAKVAPFGLRMLRVTFATELYDSGSDIEEIRKLLGHESIETTRRYLAVSERMQKARIPGRRLRAIIGDERDVPLWLRHKMGNLESESNAEQ</sequence>
<protein>
    <submittedName>
        <fullName evidence="9">Tyrosine-type recombinase/integrase</fullName>
    </submittedName>
</protein>
<evidence type="ECO:0000256" key="5">
    <source>
        <dbReference type="PROSITE-ProRule" id="PRU01248"/>
    </source>
</evidence>
<dbReference type="Proteomes" id="UP001239019">
    <property type="component" value="Unassembled WGS sequence"/>
</dbReference>
<evidence type="ECO:0000256" key="3">
    <source>
        <dbReference type="ARBA" id="ARBA00023125"/>
    </source>
</evidence>
<accession>A0ABU0W5R1</accession>
<dbReference type="InterPro" id="IPR050090">
    <property type="entry name" value="Tyrosine_recombinase_XerCD"/>
</dbReference>
<dbReference type="Pfam" id="PF00589">
    <property type="entry name" value="Phage_integrase"/>
    <property type="match status" value="1"/>
</dbReference>
<evidence type="ECO:0000313" key="9">
    <source>
        <dbReference type="EMBL" id="MDQ2069331.1"/>
    </source>
</evidence>
<feature type="domain" description="Tyr recombinase" evidence="7">
    <location>
        <begin position="137"/>
        <end position="322"/>
    </location>
</feature>
<dbReference type="InterPro" id="IPR011010">
    <property type="entry name" value="DNA_brk_join_enz"/>
</dbReference>
<dbReference type="PROSITE" id="PS51898">
    <property type="entry name" value="TYR_RECOMBINASE"/>
    <property type="match status" value="1"/>
</dbReference>
<dbReference type="Gene3D" id="1.10.443.10">
    <property type="entry name" value="Intergrase catalytic core"/>
    <property type="match status" value="1"/>
</dbReference>
<dbReference type="EMBL" id="JAVDDT010000002">
    <property type="protein sequence ID" value="MDQ2069331.1"/>
    <property type="molecule type" value="Genomic_DNA"/>
</dbReference>
<feature type="region of interest" description="Disordered" evidence="6">
    <location>
        <begin position="120"/>
        <end position="141"/>
    </location>
</feature>
<comment type="caution">
    <text evidence="9">The sequence shown here is derived from an EMBL/GenBank/DDBJ whole genome shotgun (WGS) entry which is preliminary data.</text>
</comment>
<dbReference type="InterPro" id="IPR044068">
    <property type="entry name" value="CB"/>
</dbReference>
<evidence type="ECO:0000256" key="4">
    <source>
        <dbReference type="ARBA" id="ARBA00023172"/>
    </source>
</evidence>
<dbReference type="InterPro" id="IPR013762">
    <property type="entry name" value="Integrase-like_cat_sf"/>
</dbReference>
<organism evidence="9 10">
    <name type="scientific">Natronospira bacteriovora</name>
    <dbReference type="NCBI Taxonomy" id="3069753"/>
    <lineage>
        <taxon>Bacteria</taxon>
        <taxon>Pseudomonadati</taxon>
        <taxon>Pseudomonadota</taxon>
        <taxon>Gammaproteobacteria</taxon>
        <taxon>Natronospirales</taxon>
        <taxon>Natronospiraceae</taxon>
        <taxon>Natronospira</taxon>
    </lineage>
</organism>
<dbReference type="InterPro" id="IPR010998">
    <property type="entry name" value="Integrase_recombinase_N"/>
</dbReference>
<gene>
    <name evidence="9" type="ORF">RBH19_05560</name>
</gene>
<dbReference type="Pfam" id="PF02899">
    <property type="entry name" value="Phage_int_SAM_1"/>
    <property type="match status" value="1"/>
</dbReference>
<dbReference type="Gene3D" id="1.10.150.130">
    <property type="match status" value="1"/>
</dbReference>
<dbReference type="PROSITE" id="PS51900">
    <property type="entry name" value="CB"/>
    <property type="match status" value="1"/>
</dbReference>
<proteinExistence type="inferred from homology"/>
<evidence type="ECO:0000313" key="10">
    <source>
        <dbReference type="Proteomes" id="UP001239019"/>
    </source>
</evidence>
<dbReference type="RefSeq" id="WP_306727815.1">
    <property type="nucleotide sequence ID" value="NZ_JAVDDT010000002.1"/>
</dbReference>
<keyword evidence="2" id="KW-0229">DNA integration</keyword>
<dbReference type="InterPro" id="IPR002104">
    <property type="entry name" value="Integrase_catalytic"/>
</dbReference>
<evidence type="ECO:0000259" key="7">
    <source>
        <dbReference type="PROSITE" id="PS51898"/>
    </source>
</evidence>
<dbReference type="SUPFAM" id="SSF56349">
    <property type="entry name" value="DNA breaking-rejoining enzymes"/>
    <property type="match status" value="1"/>
</dbReference>
<evidence type="ECO:0000259" key="8">
    <source>
        <dbReference type="PROSITE" id="PS51900"/>
    </source>
</evidence>
<evidence type="ECO:0000256" key="1">
    <source>
        <dbReference type="ARBA" id="ARBA00008857"/>
    </source>
</evidence>
<name>A0ABU0W5R1_9GAMM</name>
<evidence type="ECO:0000256" key="2">
    <source>
        <dbReference type="ARBA" id="ARBA00022908"/>
    </source>
</evidence>